<organism evidence="1 2">
    <name type="scientific">Variovorax boronicumulans</name>
    <dbReference type="NCBI Taxonomy" id="436515"/>
    <lineage>
        <taxon>Bacteria</taxon>
        <taxon>Pseudomonadati</taxon>
        <taxon>Pseudomonadota</taxon>
        <taxon>Betaproteobacteria</taxon>
        <taxon>Burkholderiales</taxon>
        <taxon>Comamonadaceae</taxon>
        <taxon>Variovorax</taxon>
    </lineage>
</organism>
<reference evidence="1" key="1">
    <citation type="submission" date="2023-07" db="EMBL/GenBank/DDBJ databases">
        <title>Sorghum-associated microbial communities from plants grown in Nebraska, USA.</title>
        <authorList>
            <person name="Schachtman D."/>
        </authorList>
    </citation>
    <scope>NUCLEOTIDE SEQUENCE</scope>
    <source>
        <strain evidence="1">DS3754</strain>
    </source>
</reference>
<name>A0AAW8D6F6_9BURK</name>
<evidence type="ECO:0008006" key="3">
    <source>
        <dbReference type="Google" id="ProtNLM"/>
    </source>
</evidence>
<sequence length="109" mass="12015">MDFEGIYCFDTASVRLAVYPDGPQGARVVAQISEDTLHDGFGTREVGHRLLDVCKNNFRAIELAAVARYRTNKRQSVITLTLGDFTVHRSAQAANEAMRATREDDAIAA</sequence>
<dbReference type="EMBL" id="JAUSRD010000013">
    <property type="protein sequence ID" value="MDP9895587.1"/>
    <property type="molecule type" value="Genomic_DNA"/>
</dbReference>
<accession>A0AAW8D6F6</accession>
<dbReference type="RefSeq" id="WP_307645406.1">
    <property type="nucleotide sequence ID" value="NZ_JAUSRD010000013.1"/>
</dbReference>
<evidence type="ECO:0000313" key="1">
    <source>
        <dbReference type="EMBL" id="MDP9895587.1"/>
    </source>
</evidence>
<comment type="caution">
    <text evidence="1">The sequence shown here is derived from an EMBL/GenBank/DDBJ whole genome shotgun (WGS) entry which is preliminary data.</text>
</comment>
<dbReference type="Proteomes" id="UP001242045">
    <property type="component" value="Unassembled WGS sequence"/>
</dbReference>
<dbReference type="AlphaFoldDB" id="A0AAW8D6F6"/>
<gene>
    <name evidence="1" type="ORF">J2W31_004714</name>
</gene>
<protein>
    <recommendedName>
        <fullName evidence="3">DUF1488 domain-containing protein</fullName>
    </recommendedName>
</protein>
<proteinExistence type="predicted"/>
<evidence type="ECO:0000313" key="2">
    <source>
        <dbReference type="Proteomes" id="UP001242045"/>
    </source>
</evidence>